<dbReference type="SUPFAM" id="SSF53822">
    <property type="entry name" value="Periplasmic binding protein-like I"/>
    <property type="match status" value="1"/>
</dbReference>
<dbReference type="SUPFAM" id="SSF47413">
    <property type="entry name" value="lambda repressor-like DNA-binding domains"/>
    <property type="match status" value="1"/>
</dbReference>
<dbReference type="PANTHER" id="PTHR30146">
    <property type="entry name" value="LACI-RELATED TRANSCRIPTIONAL REPRESSOR"/>
    <property type="match status" value="1"/>
</dbReference>
<dbReference type="CDD" id="cd06294">
    <property type="entry name" value="PBP1_MalR-like"/>
    <property type="match status" value="1"/>
</dbReference>
<dbReference type="PANTHER" id="PTHR30146:SF109">
    <property type="entry name" value="HTH-TYPE TRANSCRIPTIONAL REGULATOR GALS"/>
    <property type="match status" value="1"/>
</dbReference>
<dbReference type="Gene3D" id="3.40.50.2300">
    <property type="match status" value="2"/>
</dbReference>
<dbReference type="InterPro" id="IPR000843">
    <property type="entry name" value="HTH_LacI"/>
</dbReference>
<dbReference type="InterPro" id="IPR010982">
    <property type="entry name" value="Lambda_DNA-bd_dom_sf"/>
</dbReference>
<evidence type="ECO:0000256" key="3">
    <source>
        <dbReference type="ARBA" id="ARBA00023163"/>
    </source>
</evidence>
<keyword evidence="2 5" id="KW-0238">DNA-binding</keyword>
<proteinExistence type="predicted"/>
<dbReference type="Proteomes" id="UP001164726">
    <property type="component" value="Chromosome"/>
</dbReference>
<keyword evidence="6" id="KW-1185">Reference proteome</keyword>
<dbReference type="EMBL" id="CP106877">
    <property type="protein sequence ID" value="WAA13050.1"/>
    <property type="molecule type" value="Genomic_DNA"/>
</dbReference>
<protein>
    <submittedName>
        <fullName evidence="5">LacI family DNA-binding transcriptional regulator</fullName>
    </submittedName>
</protein>
<dbReference type="Gene3D" id="1.10.260.40">
    <property type="entry name" value="lambda repressor-like DNA-binding domains"/>
    <property type="match status" value="1"/>
</dbReference>
<evidence type="ECO:0000259" key="4">
    <source>
        <dbReference type="PROSITE" id="PS50932"/>
    </source>
</evidence>
<dbReference type="Pfam" id="PF13377">
    <property type="entry name" value="Peripla_BP_3"/>
    <property type="match status" value="1"/>
</dbReference>
<organism evidence="5 6">
    <name type="scientific">Fervidibacillus halotolerans</name>
    <dbReference type="NCBI Taxonomy" id="2980027"/>
    <lineage>
        <taxon>Bacteria</taxon>
        <taxon>Bacillati</taxon>
        <taxon>Bacillota</taxon>
        <taxon>Bacilli</taxon>
        <taxon>Bacillales</taxon>
        <taxon>Bacillaceae</taxon>
        <taxon>Fervidibacillus</taxon>
    </lineage>
</organism>
<evidence type="ECO:0000313" key="5">
    <source>
        <dbReference type="EMBL" id="WAA13050.1"/>
    </source>
</evidence>
<dbReference type="InterPro" id="IPR046335">
    <property type="entry name" value="LacI/GalR-like_sensor"/>
</dbReference>
<dbReference type="CDD" id="cd01392">
    <property type="entry name" value="HTH_LacI"/>
    <property type="match status" value="1"/>
</dbReference>
<dbReference type="GO" id="GO:0003700">
    <property type="term" value="F:DNA-binding transcription factor activity"/>
    <property type="evidence" value="ECO:0007669"/>
    <property type="project" value="TreeGrafter"/>
</dbReference>
<dbReference type="InterPro" id="IPR028082">
    <property type="entry name" value="Peripla_BP_I"/>
</dbReference>
<dbReference type="RefSeq" id="WP_275421190.1">
    <property type="nucleotide sequence ID" value="NZ_CP106877.1"/>
</dbReference>
<dbReference type="GO" id="GO:0000976">
    <property type="term" value="F:transcription cis-regulatory region binding"/>
    <property type="evidence" value="ECO:0007669"/>
    <property type="project" value="TreeGrafter"/>
</dbReference>
<accession>A0A9E8RXS6</accession>
<dbReference type="PROSITE" id="PS50932">
    <property type="entry name" value="HTH_LACI_2"/>
    <property type="match status" value="1"/>
</dbReference>
<reference evidence="5" key="1">
    <citation type="submission" date="2022-09" db="EMBL/GenBank/DDBJ databases">
        <title>Complete Genomes of Fervidibacillus albus and Fervidibacillus halotolerans isolated from tidal flat sediments.</title>
        <authorList>
            <person name="Kwon K.K."/>
            <person name="Yang S.-H."/>
            <person name="Park M.J."/>
            <person name="Oh H.-M."/>
        </authorList>
    </citation>
    <scope>NUCLEOTIDE SEQUENCE</scope>
    <source>
        <strain evidence="5">MEBiC13594</strain>
    </source>
</reference>
<sequence length="345" mass="38495">MAVTIKDVAKVAKVAPSTVSRVIADSPRISEKTKKRVREVMVELGYHPNLIARSLANQSTQTIGIVFPNSGDLAFQNPFFSEVLRGISEELHEKHYVLQMTTGKTDEEIFDDVVKMVQGKRVDGIILLYSKVDDPVTDFLLEKNFPFVVIGKPNEKAEQITHVDNDNITAALDGTNHLLHFGHERIGFIGGNKNLMVTLHRLEGYKKALEEANIPIREDYIIHEEFLLEGGQEAVKELMTLQKPPTALLVVDDLMSLGVLRTIHGMGLEVPKDISIVSFNNALFAQLATPPLTSIDIHILDLGVEAVKHLIARIENPKEPIKRIIIPHDLLVRSSSDFCIEKTNH</sequence>
<gene>
    <name evidence="5" type="ORF">OE105_02680</name>
</gene>
<evidence type="ECO:0000256" key="2">
    <source>
        <dbReference type="ARBA" id="ARBA00023125"/>
    </source>
</evidence>
<dbReference type="SMART" id="SM00354">
    <property type="entry name" value="HTH_LACI"/>
    <property type="match status" value="1"/>
</dbReference>
<evidence type="ECO:0000256" key="1">
    <source>
        <dbReference type="ARBA" id="ARBA00023015"/>
    </source>
</evidence>
<keyword evidence="1" id="KW-0805">Transcription regulation</keyword>
<name>A0A9E8RXS6_9BACI</name>
<dbReference type="AlphaFoldDB" id="A0A9E8RXS6"/>
<dbReference type="KEGG" id="fhl:OE105_02680"/>
<feature type="domain" description="HTH lacI-type" evidence="4">
    <location>
        <begin position="3"/>
        <end position="57"/>
    </location>
</feature>
<evidence type="ECO:0000313" key="6">
    <source>
        <dbReference type="Proteomes" id="UP001164726"/>
    </source>
</evidence>
<keyword evidence="3" id="KW-0804">Transcription</keyword>
<dbReference type="Pfam" id="PF00356">
    <property type="entry name" value="LacI"/>
    <property type="match status" value="1"/>
</dbReference>